<evidence type="ECO:0000259" key="1">
    <source>
        <dbReference type="PROSITE" id="PS50883"/>
    </source>
</evidence>
<keyword evidence="3" id="KW-1185">Reference proteome</keyword>
<dbReference type="Proteomes" id="UP001494588">
    <property type="component" value="Unassembled WGS sequence"/>
</dbReference>
<dbReference type="InterPro" id="IPR001633">
    <property type="entry name" value="EAL_dom"/>
</dbReference>
<dbReference type="SUPFAM" id="SSF141868">
    <property type="entry name" value="EAL domain-like"/>
    <property type="match status" value="1"/>
</dbReference>
<name>A0ABU9QR55_9BURK</name>
<dbReference type="Pfam" id="PF00563">
    <property type="entry name" value="EAL"/>
    <property type="match status" value="1"/>
</dbReference>
<dbReference type="Gene3D" id="3.20.20.450">
    <property type="entry name" value="EAL domain"/>
    <property type="match status" value="1"/>
</dbReference>
<sequence>MGAEALVRWNHPIEGSISPEEFIPIAEGSDLIVSLGTWVMRRACLDAAGWNASAAIPLSLSVNVSARQLRQPHFRHNVLQALEESGLSANALVLELTESLLMENVEAVTELMKQIRAAGVRLSIDDFGTGYSSMSYLQKFPLNELKIDRSFVRTLPESGQPIVTAIISMAHSFGLTVVAEGVEYPAQLAWLADARCDFVQGYLTGRPMDEPGIRLLLTAERGAAIA</sequence>
<evidence type="ECO:0000313" key="2">
    <source>
        <dbReference type="EMBL" id="MEM5291974.1"/>
    </source>
</evidence>
<feature type="domain" description="EAL" evidence="1">
    <location>
        <begin position="1"/>
        <end position="221"/>
    </location>
</feature>
<protein>
    <submittedName>
        <fullName evidence="2">EAL domain-containing protein</fullName>
    </submittedName>
</protein>
<dbReference type="PROSITE" id="PS50883">
    <property type="entry name" value="EAL"/>
    <property type="match status" value="1"/>
</dbReference>
<dbReference type="EMBL" id="JAZHGC010000066">
    <property type="protein sequence ID" value="MEM5291974.1"/>
    <property type="molecule type" value="Genomic_DNA"/>
</dbReference>
<gene>
    <name evidence="2" type="ORF">V4C55_40380</name>
</gene>
<proteinExistence type="predicted"/>
<organism evidence="2 3">
    <name type="scientific">Paraburkholderia sabiae</name>
    <dbReference type="NCBI Taxonomy" id="273251"/>
    <lineage>
        <taxon>Bacteria</taxon>
        <taxon>Pseudomonadati</taxon>
        <taxon>Pseudomonadota</taxon>
        <taxon>Betaproteobacteria</taxon>
        <taxon>Burkholderiales</taxon>
        <taxon>Burkholderiaceae</taxon>
        <taxon>Paraburkholderia</taxon>
    </lineage>
</organism>
<dbReference type="PANTHER" id="PTHR33121">
    <property type="entry name" value="CYCLIC DI-GMP PHOSPHODIESTERASE PDEF"/>
    <property type="match status" value="1"/>
</dbReference>
<dbReference type="PANTHER" id="PTHR33121:SF70">
    <property type="entry name" value="SIGNALING PROTEIN YKOW"/>
    <property type="match status" value="1"/>
</dbReference>
<accession>A0ABU9QR55</accession>
<comment type="caution">
    <text evidence="2">The sequence shown here is derived from an EMBL/GenBank/DDBJ whole genome shotgun (WGS) entry which is preliminary data.</text>
</comment>
<evidence type="ECO:0000313" key="3">
    <source>
        <dbReference type="Proteomes" id="UP001494588"/>
    </source>
</evidence>
<dbReference type="CDD" id="cd01948">
    <property type="entry name" value="EAL"/>
    <property type="match status" value="1"/>
</dbReference>
<dbReference type="RefSeq" id="WP_342965438.1">
    <property type="nucleotide sequence ID" value="NZ_JAZHGC010000066.1"/>
</dbReference>
<reference evidence="2 3" key="1">
    <citation type="submission" date="2024-01" db="EMBL/GenBank/DDBJ databases">
        <title>The diversity of rhizobia nodulating Mimosa spp. in eleven states of Brazil covering several biomes is determined by host plant, location, and edaphic factors.</title>
        <authorList>
            <person name="Rouws L."/>
            <person name="Barauna A."/>
            <person name="Beukes C."/>
            <person name="De Faria S.M."/>
            <person name="Gross E."/>
            <person name="Dos Reis Junior F.B."/>
            <person name="Simon M."/>
            <person name="Maluk M."/>
            <person name="Odee D.W."/>
            <person name="Kenicer G."/>
            <person name="Young J.P.W."/>
            <person name="Reis V.M."/>
            <person name="Zilli J."/>
            <person name="James E.K."/>
        </authorList>
    </citation>
    <scope>NUCLEOTIDE SEQUENCE [LARGE SCALE GENOMIC DNA]</scope>
    <source>
        <strain evidence="2 3">JPY77</strain>
    </source>
</reference>
<dbReference type="SMART" id="SM00052">
    <property type="entry name" value="EAL"/>
    <property type="match status" value="1"/>
</dbReference>
<dbReference type="InterPro" id="IPR035919">
    <property type="entry name" value="EAL_sf"/>
</dbReference>
<dbReference type="InterPro" id="IPR050706">
    <property type="entry name" value="Cyclic-di-GMP_PDE-like"/>
</dbReference>